<accession>A0AA94SB57</accession>
<reference evidence="7 8" key="1">
    <citation type="submission" date="2018-06" db="EMBL/GenBank/DDBJ databases">
        <authorList>
            <consortium name="Pathogen Informatics"/>
            <person name="Doyle S."/>
        </authorList>
    </citation>
    <scope>NUCLEOTIDE SEQUENCE [LARGE SCALE GENOMIC DNA]</scope>
    <source>
        <strain evidence="7 8">NCTC13773</strain>
    </source>
</reference>
<evidence type="ECO:0000256" key="1">
    <source>
        <dbReference type="ARBA" id="ARBA00022475"/>
    </source>
</evidence>
<organism evidence="7 8">
    <name type="scientific">Streptococcus gallolyticus</name>
    <dbReference type="NCBI Taxonomy" id="315405"/>
    <lineage>
        <taxon>Bacteria</taxon>
        <taxon>Bacillati</taxon>
        <taxon>Bacillota</taxon>
        <taxon>Bacilli</taxon>
        <taxon>Lactobacillales</taxon>
        <taxon>Streptococcaceae</taxon>
        <taxon>Streptococcus</taxon>
    </lineage>
</organism>
<dbReference type="AlphaFoldDB" id="A0AA94SB57"/>
<dbReference type="SUPFAM" id="SSF53850">
    <property type="entry name" value="Periplasmic binding protein-like II"/>
    <property type="match status" value="1"/>
</dbReference>
<evidence type="ECO:0000256" key="3">
    <source>
        <dbReference type="ARBA" id="ARBA00023136"/>
    </source>
</evidence>
<dbReference type="PANTHER" id="PTHR43649:SF33">
    <property type="entry name" value="POLYGALACTURONAN_RHAMNOGALACTURONAN-BINDING PROTEIN YTCQ"/>
    <property type="match status" value="1"/>
</dbReference>
<evidence type="ECO:0000256" key="2">
    <source>
        <dbReference type="ARBA" id="ARBA00022729"/>
    </source>
</evidence>
<feature type="signal peptide" evidence="6">
    <location>
        <begin position="1"/>
        <end position="19"/>
    </location>
</feature>
<evidence type="ECO:0000313" key="8">
    <source>
        <dbReference type="Proteomes" id="UP000249013"/>
    </source>
</evidence>
<name>A0AA94SB57_9STRE</name>
<proteinExistence type="predicted"/>
<evidence type="ECO:0000256" key="4">
    <source>
        <dbReference type="ARBA" id="ARBA00023139"/>
    </source>
</evidence>
<dbReference type="Gene3D" id="3.40.190.10">
    <property type="entry name" value="Periplasmic binding protein-like II"/>
    <property type="match status" value="2"/>
</dbReference>
<dbReference type="PROSITE" id="PS51257">
    <property type="entry name" value="PROKAR_LIPOPROTEIN"/>
    <property type="match status" value="1"/>
</dbReference>
<keyword evidence="1" id="KW-1003">Cell membrane</keyword>
<keyword evidence="3" id="KW-0472">Membrane</keyword>
<keyword evidence="2 6" id="KW-0732">Signal</keyword>
<dbReference type="Pfam" id="PF01547">
    <property type="entry name" value="SBP_bac_1"/>
    <property type="match status" value="1"/>
</dbReference>
<evidence type="ECO:0000313" key="7">
    <source>
        <dbReference type="EMBL" id="SQG79848.1"/>
    </source>
</evidence>
<dbReference type="InterPro" id="IPR050490">
    <property type="entry name" value="Bact_solute-bd_prot1"/>
</dbReference>
<dbReference type="PANTHER" id="PTHR43649">
    <property type="entry name" value="ARABINOSE-BINDING PROTEIN-RELATED"/>
    <property type="match status" value="1"/>
</dbReference>
<dbReference type="Proteomes" id="UP000249013">
    <property type="component" value="Chromosome 1"/>
</dbReference>
<dbReference type="EMBL" id="LS483409">
    <property type="protein sequence ID" value="SQG79848.1"/>
    <property type="molecule type" value="Genomic_DNA"/>
</dbReference>
<sequence>MKSTSIKWLGLVCSAMLLAACGNGSSSSADGEVSGDLVVWEHDPSYDGAIEAVIEAFEEEYPDVEVEYESKASNDYYSLLTTALQSGTGPDVFWTNGTATENMATYVEQGKVLDITDSVDLSALNEESFDLAQIDGKTYSVPWMAFDTRVAYYNKDIFEELNLSEPQSFEEFESMLETIKDAGYVPISLSGMSSWQLLWVYEYILATKYPDYAAGFNDYTVKADSDEARDALQTVVDWAEKGYFGDGFKGVDTNGQTLAFTTGEAAMTIDGSWMNQTIAENNPDLNFGAFHIPGEDGQKTMMGSFANGFSGNADSENQAAVEAFLNFVATQEAQEIYVTELQAVSGSADIASVKGVTSEIADADRQVGTWQSMLTKHSSGDTSAASIWEEEGTQVLDGSMTVDELMDKIGKAMD</sequence>
<dbReference type="CDD" id="cd13585">
    <property type="entry name" value="PBP2_TMBP_like"/>
    <property type="match status" value="1"/>
</dbReference>
<dbReference type="InterPro" id="IPR006059">
    <property type="entry name" value="SBP"/>
</dbReference>
<protein>
    <submittedName>
        <fullName evidence="7">Multiple sugar-binding protein</fullName>
    </submittedName>
</protein>
<keyword evidence="4" id="KW-0564">Palmitate</keyword>
<evidence type="ECO:0000256" key="5">
    <source>
        <dbReference type="ARBA" id="ARBA00023288"/>
    </source>
</evidence>
<feature type="chain" id="PRO_5041644271" evidence="6">
    <location>
        <begin position="20"/>
        <end position="414"/>
    </location>
</feature>
<gene>
    <name evidence="7" type="primary">msmE_2</name>
    <name evidence="7" type="ORF">NCTC13773_01664</name>
</gene>
<keyword evidence="5" id="KW-0449">Lipoprotein</keyword>
<evidence type="ECO:0000256" key="6">
    <source>
        <dbReference type="SAM" id="SignalP"/>
    </source>
</evidence>